<feature type="region of interest" description="Disordered" evidence="1">
    <location>
        <begin position="32"/>
        <end position="54"/>
    </location>
</feature>
<dbReference type="Proteomes" id="UP000593591">
    <property type="component" value="Chromosome"/>
</dbReference>
<dbReference type="EMBL" id="CP031517">
    <property type="protein sequence ID" value="QOS39025.1"/>
    <property type="molecule type" value="Genomic_DNA"/>
</dbReference>
<dbReference type="PROSITE" id="PS51257">
    <property type="entry name" value="PROKAR_LIPOPROTEIN"/>
    <property type="match status" value="1"/>
</dbReference>
<evidence type="ECO:0000256" key="2">
    <source>
        <dbReference type="SAM" id="SignalP"/>
    </source>
</evidence>
<dbReference type="KEGG" id="trc:DYE49_00575"/>
<evidence type="ECO:0000256" key="1">
    <source>
        <dbReference type="SAM" id="MobiDB-lite"/>
    </source>
</evidence>
<protein>
    <submittedName>
        <fullName evidence="3">Uncharacterized protein</fullName>
    </submittedName>
</protein>
<feature type="chain" id="PRO_5032700140" evidence="2">
    <location>
        <begin position="27"/>
        <end position="390"/>
    </location>
</feature>
<gene>
    <name evidence="3" type="ORF">DYE49_00575</name>
</gene>
<keyword evidence="2" id="KW-0732">Signal</keyword>
<dbReference type="AlphaFoldDB" id="A0A7M1XJ81"/>
<organism evidence="3 4">
    <name type="scientific">Treponema rectale</name>
    <dbReference type="NCBI Taxonomy" id="744512"/>
    <lineage>
        <taxon>Bacteria</taxon>
        <taxon>Pseudomonadati</taxon>
        <taxon>Spirochaetota</taxon>
        <taxon>Spirochaetia</taxon>
        <taxon>Spirochaetales</taxon>
        <taxon>Treponemataceae</taxon>
        <taxon>Treponema</taxon>
    </lineage>
</organism>
<proteinExistence type="predicted"/>
<feature type="signal peptide" evidence="2">
    <location>
        <begin position="1"/>
        <end position="26"/>
    </location>
</feature>
<feature type="compositionally biased region" description="Low complexity" evidence="1">
    <location>
        <begin position="32"/>
        <end position="51"/>
    </location>
</feature>
<sequence length="390" mass="41522">MKKSLKTIVMLAVSGLALVGCGQATSSVTSTQATSSVAETSNATETSTTTSTEEEVTITLEKSYLASSYAANTLNGYDAVAYQVNLYSGNYYQYIETTVKYGYSMTIGVTTMVNYGTYEVATEEDGVAEIKLNNADCILLNSYSKAGGFDININTNNVTYPVELPAVSQGEVNNAASKADVVNYCGKGFVIYANTSVNTFAFTNEETATFEKTVNDKASADTSAWTGEIKKMAAVGNFDIAFKEVTEGETTTKKLNTFTADCEAVILDEANNYEHFKTNVRYGYSMLLSTTSTATFGKGTLGDSEDGATKLSLAVADDVNLVSFSKAGGFNITVNTADETMTYPVELPATTQGEKNMKNSKAEVIAEVGQAVDVWLLDGKGQLALTDPNA</sequence>
<evidence type="ECO:0000313" key="4">
    <source>
        <dbReference type="Proteomes" id="UP000593591"/>
    </source>
</evidence>
<evidence type="ECO:0000313" key="3">
    <source>
        <dbReference type="EMBL" id="QOS39025.1"/>
    </source>
</evidence>
<reference evidence="3 4" key="1">
    <citation type="submission" date="2018-08" db="EMBL/GenBank/DDBJ databases">
        <title>The first complete genome of Treponema rectale (CHPAT), a commensal spirochete of the bovine rectum.</title>
        <authorList>
            <person name="Staton G.J."/>
            <person name="Clegg S.R."/>
            <person name="Carter S.D."/>
            <person name="Radford A.D."/>
            <person name="Darby A."/>
            <person name="Hall N."/>
            <person name="Birtles R.J."/>
            <person name="Evans N.J."/>
        </authorList>
    </citation>
    <scope>NUCLEOTIDE SEQUENCE [LARGE SCALE GENOMIC DNA]</scope>
    <source>
        <strain evidence="3 4">CHPA</strain>
    </source>
</reference>
<accession>A0A7M1XJ81</accession>
<name>A0A7M1XJ81_9SPIR</name>